<dbReference type="GO" id="GO:0000981">
    <property type="term" value="F:DNA-binding transcription factor activity, RNA polymerase II-specific"/>
    <property type="evidence" value="ECO:0007669"/>
    <property type="project" value="InterPro"/>
</dbReference>
<dbReference type="PANTHER" id="PTHR37534">
    <property type="entry name" value="TRANSCRIPTIONAL ACTIVATOR PROTEIN UGA3"/>
    <property type="match status" value="1"/>
</dbReference>
<comment type="caution">
    <text evidence="5">The sequence shown here is derived from an EMBL/GenBank/DDBJ whole genome shotgun (WGS) entry which is preliminary data.</text>
</comment>
<keyword evidence="3" id="KW-0175">Coiled coil</keyword>
<protein>
    <recommendedName>
        <fullName evidence="4">Zn(2)-C6 fungal-type domain-containing protein</fullName>
    </recommendedName>
</protein>
<evidence type="ECO:0000313" key="5">
    <source>
        <dbReference type="EMBL" id="CAI6340697.1"/>
    </source>
</evidence>
<evidence type="ECO:0000256" key="1">
    <source>
        <dbReference type="ARBA" id="ARBA00004123"/>
    </source>
</evidence>
<dbReference type="InterPro" id="IPR001138">
    <property type="entry name" value="Zn2Cys6_DnaBD"/>
</dbReference>
<feature type="domain" description="Zn(2)-C6 fungal-type" evidence="4">
    <location>
        <begin position="18"/>
        <end position="46"/>
    </location>
</feature>
<evidence type="ECO:0000313" key="6">
    <source>
        <dbReference type="Proteomes" id="UP001152607"/>
    </source>
</evidence>
<dbReference type="Pfam" id="PF00172">
    <property type="entry name" value="Zn_clus"/>
    <property type="match status" value="1"/>
</dbReference>
<dbReference type="Proteomes" id="UP001152607">
    <property type="component" value="Unassembled WGS sequence"/>
</dbReference>
<gene>
    <name evidence="5" type="ORF">PDIGIT_LOCUS13881</name>
</gene>
<sequence>MAEYHGQRLSDGTRSRSGCITCRIRKKKCDELRPGCFACWSRELPCYGFNVPAPTWFTSTTSWKEARGATEAVRLRTSAEARYRLVRRLGSGVGSVATTMASEVNTELNIRESHKPSTIPRTRVESTRFGMGNHAPDSFSLANIWQLRPETVWWDSKLRDLALHHSSSSNTEARLLMIFMEVIHPITHTFDPLASEKDKSWMLERLSSKRSLYCSALSISACFENSLSQPPSTDNIGISSTVRNLQCRAVNELQTQIDQLVLARNVAVEEFVWVGIQILDVIAHLETLEIFSMFQGHWEMHHHAARKVMDHIEMNAPTEHRNRGSGGMSVVGAAISSSLIDDTRRRCMTFSICNYIWVDVLATSTFGAASYDSCAFDYIPLLESRIIEPEKMMGCQGWILAIIAEIVKLEQWGLQDEHVNAREKNVRLIDESDRLRERLRKGIRELEEDHHLDGTSGAHEDIRLVSVVWAYGALVLLQITVDDMRFNQLNINQKFVDLCLLKLEELPTRLIMRTSWPYTIAGSMALSSGQHTRFRRIVGKVMEEAQPPGISWKGLMVMEECWRLRRHHIGKRMGWREAMKGLNGRVLLT</sequence>
<comment type="subcellular location">
    <subcellularLocation>
        <location evidence="1">Nucleus</location>
    </subcellularLocation>
</comment>
<dbReference type="EMBL" id="CAOQHR010000011">
    <property type="protein sequence ID" value="CAI6340697.1"/>
    <property type="molecule type" value="Genomic_DNA"/>
</dbReference>
<dbReference type="InterPro" id="IPR021858">
    <property type="entry name" value="Fun_TF"/>
</dbReference>
<dbReference type="AlphaFoldDB" id="A0A9W4UTZ4"/>
<proteinExistence type="predicted"/>
<evidence type="ECO:0000256" key="3">
    <source>
        <dbReference type="SAM" id="Coils"/>
    </source>
</evidence>
<dbReference type="SMART" id="SM00066">
    <property type="entry name" value="GAL4"/>
    <property type="match status" value="1"/>
</dbReference>
<dbReference type="PROSITE" id="PS50048">
    <property type="entry name" value="ZN2_CY6_FUNGAL_2"/>
    <property type="match status" value="1"/>
</dbReference>
<dbReference type="GO" id="GO:0008270">
    <property type="term" value="F:zinc ion binding"/>
    <property type="evidence" value="ECO:0007669"/>
    <property type="project" value="InterPro"/>
</dbReference>
<name>A0A9W4UTZ4_9PLEO</name>
<dbReference type="GO" id="GO:0005634">
    <property type="term" value="C:nucleus"/>
    <property type="evidence" value="ECO:0007669"/>
    <property type="project" value="UniProtKB-SubCell"/>
</dbReference>
<dbReference type="SUPFAM" id="SSF57701">
    <property type="entry name" value="Zn2/Cys6 DNA-binding domain"/>
    <property type="match status" value="1"/>
</dbReference>
<evidence type="ECO:0000256" key="2">
    <source>
        <dbReference type="ARBA" id="ARBA00023242"/>
    </source>
</evidence>
<dbReference type="CDD" id="cd00067">
    <property type="entry name" value="GAL4"/>
    <property type="match status" value="1"/>
</dbReference>
<evidence type="ECO:0000259" key="4">
    <source>
        <dbReference type="PROSITE" id="PS50048"/>
    </source>
</evidence>
<dbReference type="Gene3D" id="4.10.240.10">
    <property type="entry name" value="Zn(2)-C6 fungal-type DNA-binding domain"/>
    <property type="match status" value="1"/>
</dbReference>
<accession>A0A9W4UTZ4</accession>
<reference evidence="5" key="1">
    <citation type="submission" date="2023-01" db="EMBL/GenBank/DDBJ databases">
        <authorList>
            <person name="Van Ghelder C."/>
            <person name="Rancurel C."/>
        </authorList>
    </citation>
    <scope>NUCLEOTIDE SEQUENCE</scope>
    <source>
        <strain evidence="5">CNCM I-4278</strain>
    </source>
</reference>
<dbReference type="PANTHER" id="PTHR37534:SF20">
    <property type="entry name" value="PRO1A C6 ZINK-FINGER PROTEIN"/>
    <property type="match status" value="1"/>
</dbReference>
<keyword evidence="6" id="KW-1185">Reference proteome</keyword>
<dbReference type="Pfam" id="PF11951">
    <property type="entry name" value="Fungal_trans_2"/>
    <property type="match status" value="1"/>
</dbReference>
<feature type="coiled-coil region" evidence="3">
    <location>
        <begin position="418"/>
        <end position="449"/>
    </location>
</feature>
<dbReference type="InterPro" id="IPR036864">
    <property type="entry name" value="Zn2-C6_fun-type_DNA-bd_sf"/>
</dbReference>
<dbReference type="PROSITE" id="PS00463">
    <property type="entry name" value="ZN2_CY6_FUNGAL_1"/>
    <property type="match status" value="1"/>
</dbReference>
<keyword evidence="2" id="KW-0539">Nucleus</keyword>
<dbReference type="OrthoDB" id="5213892at2759"/>
<organism evidence="5 6">
    <name type="scientific">Periconia digitata</name>
    <dbReference type="NCBI Taxonomy" id="1303443"/>
    <lineage>
        <taxon>Eukaryota</taxon>
        <taxon>Fungi</taxon>
        <taxon>Dikarya</taxon>
        <taxon>Ascomycota</taxon>
        <taxon>Pezizomycotina</taxon>
        <taxon>Dothideomycetes</taxon>
        <taxon>Pleosporomycetidae</taxon>
        <taxon>Pleosporales</taxon>
        <taxon>Massarineae</taxon>
        <taxon>Periconiaceae</taxon>
        <taxon>Periconia</taxon>
    </lineage>
</organism>